<dbReference type="InterPro" id="IPR029062">
    <property type="entry name" value="Class_I_gatase-like"/>
</dbReference>
<dbReference type="InterPro" id="IPR004459">
    <property type="entry name" value="CobQ_synth"/>
</dbReference>
<feature type="domain" description="CobQ/CobB/MinD/ParA nucleotide binding" evidence="5">
    <location>
        <begin position="6"/>
        <end position="231"/>
    </location>
</feature>
<evidence type="ECO:0000259" key="6">
    <source>
        <dbReference type="Pfam" id="PF07685"/>
    </source>
</evidence>
<dbReference type="InterPro" id="IPR002586">
    <property type="entry name" value="CobQ/CobB/MinD/ParA_Nub-bd_dom"/>
</dbReference>
<evidence type="ECO:0000256" key="1">
    <source>
        <dbReference type="ARBA" id="ARBA00004953"/>
    </source>
</evidence>
<dbReference type="SUPFAM" id="SSF52317">
    <property type="entry name" value="Class I glutamine amidotransferase-like"/>
    <property type="match status" value="1"/>
</dbReference>
<dbReference type="PROSITE" id="PS51273">
    <property type="entry name" value="GATASE_TYPE_1"/>
    <property type="match status" value="1"/>
</dbReference>
<comment type="function">
    <text evidence="4">Catalyzes amidations at positions B, D, E, and G on adenosylcobyrinic A,C-diamide. NH(2) groups are provided by glutamine, and one molecule of ATP is hydrogenolyzed for each amidation.</text>
</comment>
<dbReference type="Pfam" id="PF01656">
    <property type="entry name" value="CbiA"/>
    <property type="match status" value="1"/>
</dbReference>
<feature type="active site" description="Nucleophile" evidence="4">
    <location>
        <position position="338"/>
    </location>
</feature>
<keyword evidence="8" id="KW-1185">Reference proteome</keyword>
<sequence>MKGALLVAGTTSDAGKSVVVAGICRMLARRGVRVAPFKAQNMSNNSVVTLDGGEIGRAQALQAQACGLEPSVRFNPVLLKPGSDRRSQLVVRGKAIGTVGAEDYFRHRRELRDVVTAELAALRADFDVVVCEGAGSPAEINLRATDLANMGLARAAQLPVLLVGDIDRGGVLAHLFGTVAILEPEDQRLICGFVVNKFRGAVELLRPGLERLTELTGRPTLGVLPYAEDLWIDAEDSLGTLADAPVGRPRPPVGAEWLTVAAIRLPRISNSTDVEALACEPGVAVRWVAEPSRLADADLVVLPGSKATVSDLRWLRRTGIADALRARAAAGKPILGVCGGYQMLGTRILDRVESGAGEVDGLGLLDLTVEFDEPKVLRRSAGHAAGIPVLGYEIHHGRVTHHADPAWLTIDGEPEGSVRGAVWGTHLHGLLESDDFRRGWLRTVAGAAGRSGFVAAADVSVATVRAAQLDLLADLIEDHLDLAAFERLLADGAPADLPVLATDTVLASDRIG</sequence>
<comment type="similarity">
    <text evidence="4">Belongs to the CobB/CobQ family. CobQ subfamily.</text>
</comment>
<comment type="pathway">
    <text evidence="1 4">Cofactor biosynthesis; adenosylcobalamin biosynthesis.</text>
</comment>
<dbReference type="Pfam" id="PF07685">
    <property type="entry name" value="GATase_3"/>
    <property type="match status" value="1"/>
</dbReference>
<organism evidence="7 8">
    <name type="scientific">Nocardia niwae</name>
    <dbReference type="NCBI Taxonomy" id="626084"/>
    <lineage>
        <taxon>Bacteria</taxon>
        <taxon>Bacillati</taxon>
        <taxon>Actinomycetota</taxon>
        <taxon>Actinomycetes</taxon>
        <taxon>Mycobacteriales</taxon>
        <taxon>Nocardiaceae</taxon>
        <taxon>Nocardia</taxon>
    </lineage>
</organism>
<feature type="active site" evidence="4">
    <location>
        <position position="428"/>
    </location>
</feature>
<evidence type="ECO:0000256" key="3">
    <source>
        <dbReference type="ARBA" id="ARBA00022962"/>
    </source>
</evidence>
<dbReference type="InterPro" id="IPR027417">
    <property type="entry name" value="P-loop_NTPase"/>
</dbReference>
<dbReference type="HAMAP" id="MF_00028">
    <property type="entry name" value="CobQ"/>
    <property type="match status" value="1"/>
</dbReference>
<dbReference type="PANTHER" id="PTHR21343:SF1">
    <property type="entry name" value="COBYRIC ACID SYNTHASE"/>
    <property type="match status" value="1"/>
</dbReference>
<reference evidence="7 8" key="1">
    <citation type="submission" date="2024-06" db="EMBL/GenBank/DDBJ databases">
        <title>The Natural Products Discovery Center: Release of the First 8490 Sequenced Strains for Exploring Actinobacteria Biosynthetic Diversity.</title>
        <authorList>
            <person name="Kalkreuter E."/>
            <person name="Kautsar S.A."/>
            <person name="Yang D."/>
            <person name="Bader C.D."/>
            <person name="Teijaro C.N."/>
            <person name="Fluegel L."/>
            <person name="Davis C.M."/>
            <person name="Simpson J.R."/>
            <person name="Lauterbach L."/>
            <person name="Steele A.D."/>
            <person name="Gui C."/>
            <person name="Meng S."/>
            <person name="Li G."/>
            <person name="Viehrig K."/>
            <person name="Ye F."/>
            <person name="Su P."/>
            <person name="Kiefer A.F."/>
            <person name="Nichols A."/>
            <person name="Cepeda A.J."/>
            <person name="Yan W."/>
            <person name="Fan B."/>
            <person name="Jiang Y."/>
            <person name="Adhikari A."/>
            <person name="Zheng C.-J."/>
            <person name="Schuster L."/>
            <person name="Cowan T.M."/>
            <person name="Smanski M.J."/>
            <person name="Chevrette M.G."/>
            <person name="De Carvalho L.P.S."/>
            <person name="Shen B."/>
        </authorList>
    </citation>
    <scope>NUCLEOTIDE SEQUENCE [LARGE SCALE GENOMIC DNA]</scope>
    <source>
        <strain evidence="7 8">NPDC019434</strain>
    </source>
</reference>
<evidence type="ECO:0000313" key="8">
    <source>
        <dbReference type="Proteomes" id="UP001550535"/>
    </source>
</evidence>
<comment type="caution">
    <text evidence="7">The sequence shown here is derived from an EMBL/GenBank/DDBJ whole genome shotgun (WGS) entry which is preliminary data.</text>
</comment>
<dbReference type="NCBIfam" id="TIGR00313">
    <property type="entry name" value="cobQ"/>
    <property type="match status" value="1"/>
</dbReference>
<keyword evidence="2 4" id="KW-0169">Cobalamin biosynthesis</keyword>
<feature type="domain" description="CobB/CobQ-like glutamine amidotransferase" evidence="6">
    <location>
        <begin position="259"/>
        <end position="435"/>
    </location>
</feature>
<dbReference type="Gene3D" id="3.40.50.300">
    <property type="entry name" value="P-loop containing nucleotide triphosphate hydrolases"/>
    <property type="match status" value="1"/>
</dbReference>
<evidence type="ECO:0000313" key="7">
    <source>
        <dbReference type="EMBL" id="MEU2121056.1"/>
    </source>
</evidence>
<gene>
    <name evidence="4" type="primary">cobQ</name>
    <name evidence="7" type="ORF">ABZ507_04410</name>
</gene>
<dbReference type="CDD" id="cd05389">
    <property type="entry name" value="CobQ_N"/>
    <property type="match status" value="1"/>
</dbReference>
<dbReference type="NCBIfam" id="NF001989">
    <property type="entry name" value="PRK00784.1"/>
    <property type="match status" value="1"/>
</dbReference>
<keyword evidence="3 4" id="KW-0315">Glutamine amidotransferase</keyword>
<evidence type="ECO:0000259" key="5">
    <source>
        <dbReference type="Pfam" id="PF01656"/>
    </source>
</evidence>
<dbReference type="RefSeq" id="WP_357802888.1">
    <property type="nucleotide sequence ID" value="NZ_JBEYBM010000003.1"/>
</dbReference>
<dbReference type="Gene3D" id="3.40.50.880">
    <property type="match status" value="1"/>
</dbReference>
<dbReference type="InterPro" id="IPR047045">
    <property type="entry name" value="CobQ_N"/>
</dbReference>
<dbReference type="PROSITE" id="PS51274">
    <property type="entry name" value="GATASE_COBBQ"/>
    <property type="match status" value="1"/>
</dbReference>
<dbReference type="SUPFAM" id="SSF52540">
    <property type="entry name" value="P-loop containing nucleoside triphosphate hydrolases"/>
    <property type="match status" value="1"/>
</dbReference>
<name>A0ABV2X578_9NOCA</name>
<proteinExistence type="inferred from homology"/>
<dbReference type="PANTHER" id="PTHR21343">
    <property type="entry name" value="DETHIOBIOTIN SYNTHETASE"/>
    <property type="match status" value="1"/>
</dbReference>
<dbReference type="CDD" id="cd01750">
    <property type="entry name" value="GATase1_CobQ"/>
    <property type="match status" value="1"/>
</dbReference>
<dbReference type="Proteomes" id="UP001550535">
    <property type="component" value="Unassembled WGS sequence"/>
</dbReference>
<dbReference type="InterPro" id="IPR033949">
    <property type="entry name" value="CobQ_GATase1"/>
</dbReference>
<evidence type="ECO:0000256" key="4">
    <source>
        <dbReference type="HAMAP-Rule" id="MF_00028"/>
    </source>
</evidence>
<dbReference type="EMBL" id="JBEYBR010000006">
    <property type="protein sequence ID" value="MEU2121056.1"/>
    <property type="molecule type" value="Genomic_DNA"/>
</dbReference>
<dbReference type="InterPro" id="IPR011698">
    <property type="entry name" value="GATase_3"/>
</dbReference>
<accession>A0ABV2X578</accession>
<protein>
    <recommendedName>
        <fullName evidence="4">Cobyric acid synthase</fullName>
    </recommendedName>
</protein>
<evidence type="ECO:0000256" key="2">
    <source>
        <dbReference type="ARBA" id="ARBA00022573"/>
    </source>
</evidence>